<feature type="signal peptide" evidence="1">
    <location>
        <begin position="1"/>
        <end position="22"/>
    </location>
</feature>
<dbReference type="PATRIC" id="fig|1107882.3.peg.3222"/>
<reference evidence="2 3" key="1">
    <citation type="journal article" date="2012" name="J. Bacteriol.">
        <title>Draft Genome Sequence of Mesorhizobium alhagi CCNWXJ12-2T, a Novel Salt-Resistant Species Isolated from the Desert of Northwestern China.</title>
        <authorList>
            <person name="Zhou M."/>
            <person name="Chen W."/>
            <person name="Chen H."/>
            <person name="Wei G."/>
        </authorList>
    </citation>
    <scope>NUCLEOTIDE SEQUENCE [LARGE SCALE GENOMIC DNA]</scope>
    <source>
        <strain evidence="2 3">CCNWXJ12-2</strain>
    </source>
</reference>
<dbReference type="Proteomes" id="UP000003250">
    <property type="component" value="Unassembled WGS sequence"/>
</dbReference>
<gene>
    <name evidence="2" type="ORF">MAXJ12_16526</name>
</gene>
<evidence type="ECO:0000256" key="1">
    <source>
        <dbReference type="SAM" id="SignalP"/>
    </source>
</evidence>
<evidence type="ECO:0000313" key="2">
    <source>
        <dbReference type="EMBL" id="EHK56114.1"/>
    </source>
</evidence>
<name>H0HT14_9HYPH</name>
<feature type="chain" id="PRO_5003535110" description="Cytochrome c domain-containing protein" evidence="1">
    <location>
        <begin position="23"/>
        <end position="487"/>
    </location>
</feature>
<sequence>MHRCLAHLTHALPFCVLTLAFADDARAQTAFSAHGGPPLEVLQKANPFQDNNGQIPPGSEYAGPLFTLNHNWPTAPDPLKNAPWQEAIGNGPITIDNAAAYANALKEAVTENSRALIMHYDSWDAAKAGWYNEPWLGTLRESIHGSYPAGEFGPAIFPDTGLRATFQTHVLTYYDQRAAYSLYNFWGNSAMQPTLKTENAQFVEGSIITKAAMFASTDPNQPTDWWDAMERAQEWPLYIPVGNATTPSVWPSYIAQFDIIVKDTQSAPQTGWVFMTLVYDASAPGDIWDKMVPLGVQWGNDPEATTEDAPLKENWNNPKAPLYSTQTLGWGGRLSGPNDGGRNNIVVDGKPIVNAPNSGCINCHSTSQWNVERHEMVTFLLPSFPSDDPPGFELCNGEGQRDPNGTYICSPAPGSADWMKWFQNRAGNVPMDEGSFATDFDEVFSFKSLPLWWKAVGAKTKAMAVSDAVPAQRFNQYTGAPLPQERQ</sequence>
<keyword evidence="1" id="KW-0732">Signal</keyword>
<dbReference type="AlphaFoldDB" id="H0HT14"/>
<dbReference type="OrthoDB" id="8830878at2"/>
<keyword evidence="3" id="KW-1185">Reference proteome</keyword>
<evidence type="ECO:0008006" key="4">
    <source>
        <dbReference type="Google" id="ProtNLM"/>
    </source>
</evidence>
<dbReference type="RefSeq" id="WP_008836924.1">
    <property type="nucleotide sequence ID" value="NZ_AHAM01000135.1"/>
</dbReference>
<dbReference type="EMBL" id="AHAM01000135">
    <property type="protein sequence ID" value="EHK56114.1"/>
    <property type="molecule type" value="Genomic_DNA"/>
</dbReference>
<proteinExistence type="predicted"/>
<organism evidence="2 3">
    <name type="scientific">Mesorhizobium alhagi CCNWXJ12-2</name>
    <dbReference type="NCBI Taxonomy" id="1107882"/>
    <lineage>
        <taxon>Bacteria</taxon>
        <taxon>Pseudomonadati</taxon>
        <taxon>Pseudomonadota</taxon>
        <taxon>Alphaproteobacteria</taxon>
        <taxon>Hyphomicrobiales</taxon>
        <taxon>Phyllobacteriaceae</taxon>
        <taxon>Allomesorhizobium</taxon>
    </lineage>
</organism>
<accession>H0HT14</accession>
<evidence type="ECO:0000313" key="3">
    <source>
        <dbReference type="Proteomes" id="UP000003250"/>
    </source>
</evidence>
<protein>
    <recommendedName>
        <fullName evidence="4">Cytochrome c domain-containing protein</fullName>
    </recommendedName>
</protein>